<proteinExistence type="predicted"/>
<dbReference type="KEGG" id="plue:EWM63_12140"/>
<evidence type="ECO:0000256" key="1">
    <source>
        <dbReference type="SAM" id="MobiDB-lite"/>
    </source>
</evidence>
<dbReference type="InterPro" id="IPR004291">
    <property type="entry name" value="Transposase_IS66_central"/>
</dbReference>
<protein>
    <recommendedName>
        <fullName evidence="2">Transposase IS66 central domain-containing protein</fullName>
    </recommendedName>
</protein>
<evidence type="ECO:0000259" key="2">
    <source>
        <dbReference type="Pfam" id="PF03050"/>
    </source>
</evidence>
<dbReference type="Proteomes" id="UP000290637">
    <property type="component" value="Chromosome"/>
</dbReference>
<gene>
    <name evidence="3" type="ORF">EWM63_12140</name>
</gene>
<organism evidence="3 4">
    <name type="scientific">Pseudoduganella lutea</name>
    <dbReference type="NCBI Taxonomy" id="321985"/>
    <lineage>
        <taxon>Bacteria</taxon>
        <taxon>Pseudomonadati</taxon>
        <taxon>Pseudomonadota</taxon>
        <taxon>Betaproteobacteria</taxon>
        <taxon>Burkholderiales</taxon>
        <taxon>Oxalobacteraceae</taxon>
        <taxon>Telluria group</taxon>
        <taxon>Pseudoduganella</taxon>
    </lineage>
</organism>
<name>A0A4P6KWV7_9BURK</name>
<sequence>MSAPSNAIFRPACCQGSQVAEQALHRIAQLYAIGQQAHHLAPAQRLALRQQKAVPALADLHVWLLATRRIAVAGSGTPRPSSMPEALAGAAALR</sequence>
<dbReference type="EMBL" id="CP035913">
    <property type="protein sequence ID" value="QBE63631.1"/>
    <property type="molecule type" value="Genomic_DNA"/>
</dbReference>
<dbReference type="OrthoDB" id="9794514at2"/>
<keyword evidence="4" id="KW-1185">Reference proteome</keyword>
<feature type="region of interest" description="Disordered" evidence="1">
    <location>
        <begin position="74"/>
        <end position="94"/>
    </location>
</feature>
<evidence type="ECO:0000313" key="3">
    <source>
        <dbReference type="EMBL" id="QBE63631.1"/>
    </source>
</evidence>
<dbReference type="Pfam" id="PF03050">
    <property type="entry name" value="DDE_Tnp_IS66"/>
    <property type="match status" value="1"/>
</dbReference>
<dbReference type="AlphaFoldDB" id="A0A4P6KWV7"/>
<reference evidence="3 4" key="1">
    <citation type="submission" date="2019-02" db="EMBL/GenBank/DDBJ databases">
        <title>Draft Genome Sequences of Six Type Strains of the Genus Massilia.</title>
        <authorList>
            <person name="Miess H."/>
            <person name="Frediansyhah A."/>
            <person name="Gross H."/>
        </authorList>
    </citation>
    <scope>NUCLEOTIDE SEQUENCE [LARGE SCALE GENOMIC DNA]</scope>
    <source>
        <strain evidence="3 4">DSM 17473</strain>
    </source>
</reference>
<accession>A0A4P6KWV7</accession>
<feature type="domain" description="Transposase IS66 central" evidence="2">
    <location>
        <begin position="16"/>
        <end position="75"/>
    </location>
</feature>
<evidence type="ECO:0000313" key="4">
    <source>
        <dbReference type="Proteomes" id="UP000290637"/>
    </source>
</evidence>